<dbReference type="GO" id="GO:0003677">
    <property type="term" value="F:DNA binding"/>
    <property type="evidence" value="ECO:0007669"/>
    <property type="project" value="InterPro"/>
</dbReference>
<dbReference type="RefSeq" id="WP_126642980.1">
    <property type="nucleotide sequence ID" value="NZ_BIFH01000048.1"/>
</dbReference>
<proteinExistence type="inferred from homology"/>
<feature type="compositionally biased region" description="Basic and acidic residues" evidence="3">
    <location>
        <begin position="56"/>
        <end position="65"/>
    </location>
</feature>
<protein>
    <submittedName>
        <fullName evidence="4">Endoribonuclease EndoA</fullName>
    </submittedName>
</protein>
<reference evidence="4 5" key="1">
    <citation type="submission" date="2018-12" db="EMBL/GenBank/DDBJ databases">
        <title>Draft genome sequence of Embleya hyalina NBRC 13850T.</title>
        <authorList>
            <person name="Komaki H."/>
            <person name="Hosoyama A."/>
            <person name="Kimura A."/>
            <person name="Ichikawa N."/>
            <person name="Tamura T."/>
        </authorList>
    </citation>
    <scope>NUCLEOTIDE SEQUENCE [LARGE SCALE GENOMIC DNA]</scope>
    <source>
        <strain evidence="4 5">NBRC 13850</strain>
    </source>
</reference>
<evidence type="ECO:0000256" key="1">
    <source>
        <dbReference type="ARBA" id="ARBA00007521"/>
    </source>
</evidence>
<evidence type="ECO:0000256" key="3">
    <source>
        <dbReference type="SAM" id="MobiDB-lite"/>
    </source>
</evidence>
<comment type="caution">
    <text evidence="4">The sequence shown here is derived from an EMBL/GenBank/DDBJ whole genome shotgun (WGS) entry which is preliminary data.</text>
</comment>
<dbReference type="Proteomes" id="UP000286931">
    <property type="component" value="Unassembled WGS sequence"/>
</dbReference>
<dbReference type="OrthoDB" id="9808744at2"/>
<evidence type="ECO:0000256" key="2">
    <source>
        <dbReference type="ARBA" id="ARBA00022649"/>
    </source>
</evidence>
<dbReference type="InterPro" id="IPR011067">
    <property type="entry name" value="Plasmid_toxin/cell-grow_inhib"/>
</dbReference>
<dbReference type="InterPro" id="IPR003477">
    <property type="entry name" value="PemK-like"/>
</dbReference>
<dbReference type="SUPFAM" id="SSF50118">
    <property type="entry name" value="Cell growth inhibitor/plasmid maintenance toxic component"/>
    <property type="match status" value="1"/>
</dbReference>
<evidence type="ECO:0000313" key="4">
    <source>
        <dbReference type="EMBL" id="GCE01340.1"/>
    </source>
</evidence>
<organism evidence="4 5">
    <name type="scientific">Embleya hyalina</name>
    <dbReference type="NCBI Taxonomy" id="516124"/>
    <lineage>
        <taxon>Bacteria</taxon>
        <taxon>Bacillati</taxon>
        <taxon>Actinomycetota</taxon>
        <taxon>Actinomycetes</taxon>
        <taxon>Kitasatosporales</taxon>
        <taxon>Streptomycetaceae</taxon>
        <taxon>Embleya</taxon>
    </lineage>
</organism>
<comment type="similarity">
    <text evidence="1">Belongs to the PemK/MazF family.</text>
</comment>
<dbReference type="Gene3D" id="2.30.30.110">
    <property type="match status" value="1"/>
</dbReference>
<sequence length="95" mass="10482">MADLAPVIGSEQSGRRPVVVVNSPFYTSFLTTRDRGLPHHVPVSSPQSGLRHPSRARTDDVRTMSEQRLVGRPPGSVGDKEAEEIRAYVRLMSDI</sequence>
<dbReference type="EMBL" id="BIFH01000048">
    <property type="protein sequence ID" value="GCE01340.1"/>
    <property type="molecule type" value="Genomic_DNA"/>
</dbReference>
<keyword evidence="2" id="KW-1277">Toxin-antitoxin system</keyword>
<accession>A0A401Z3C8</accession>
<dbReference type="Pfam" id="PF02452">
    <property type="entry name" value="PemK_toxin"/>
    <property type="match status" value="1"/>
</dbReference>
<keyword evidence="5" id="KW-1185">Reference proteome</keyword>
<dbReference type="AlphaFoldDB" id="A0A401Z3C8"/>
<gene>
    <name evidence="4" type="primary">ndoA</name>
    <name evidence="4" type="ORF">EHYA_09106</name>
</gene>
<feature type="region of interest" description="Disordered" evidence="3">
    <location>
        <begin position="35"/>
        <end position="78"/>
    </location>
</feature>
<name>A0A401Z3C8_9ACTN</name>
<evidence type="ECO:0000313" key="5">
    <source>
        <dbReference type="Proteomes" id="UP000286931"/>
    </source>
</evidence>